<dbReference type="EMBL" id="AEJB01000428">
    <property type="protein sequence ID" value="ELP64737.1"/>
    <property type="molecule type" value="Genomic_DNA"/>
</dbReference>
<feature type="region of interest" description="Disordered" evidence="1">
    <location>
        <begin position="1"/>
        <end position="51"/>
    </location>
</feature>
<name>L7F0C5_STRT8</name>
<dbReference type="Proteomes" id="UP000010931">
    <property type="component" value="Unassembled WGS sequence"/>
</dbReference>
<dbReference type="AlphaFoldDB" id="L7F0C5"/>
<accession>L7F0C5</accession>
<evidence type="ECO:0000313" key="2">
    <source>
        <dbReference type="EMBL" id="ELP64737.1"/>
    </source>
</evidence>
<keyword evidence="3" id="KW-1185">Reference proteome</keyword>
<organism evidence="2 3">
    <name type="scientific">Streptomyces turgidiscabies (strain Car8)</name>
    <dbReference type="NCBI Taxonomy" id="698760"/>
    <lineage>
        <taxon>Bacteria</taxon>
        <taxon>Bacillati</taxon>
        <taxon>Actinomycetota</taxon>
        <taxon>Actinomycetes</taxon>
        <taxon>Kitasatosporales</taxon>
        <taxon>Streptomycetaceae</taxon>
        <taxon>Streptomyces</taxon>
    </lineage>
</organism>
<dbReference type="PATRIC" id="fig|698760.3.peg.6412"/>
<gene>
    <name evidence="2" type="ORF">STRTUCAR8_05001</name>
</gene>
<reference evidence="2 3" key="1">
    <citation type="journal article" date="2011" name="Plasmid">
        <title>Streptomyces turgidiscabies Car8 contains a modular pathogenicity island that shares virulence genes with other actinobacterial plant pathogens.</title>
        <authorList>
            <person name="Huguet-Tapia J.C."/>
            <person name="Badger J.H."/>
            <person name="Loria R."/>
            <person name="Pettis G.S."/>
        </authorList>
    </citation>
    <scope>NUCLEOTIDE SEQUENCE [LARGE SCALE GENOMIC DNA]</scope>
    <source>
        <strain evidence="2 3">Car8</strain>
    </source>
</reference>
<sequence length="51" mass="5642">MAPAMSSSPLRYMRGRRNPAIRARQTEPAMNSPRAGRAGITVQRTRKRSGS</sequence>
<evidence type="ECO:0000256" key="1">
    <source>
        <dbReference type="SAM" id="MobiDB-lite"/>
    </source>
</evidence>
<evidence type="ECO:0000313" key="3">
    <source>
        <dbReference type="Proteomes" id="UP000010931"/>
    </source>
</evidence>
<proteinExistence type="predicted"/>
<protein>
    <submittedName>
        <fullName evidence="2">Uncharacterized protein</fullName>
    </submittedName>
</protein>
<comment type="caution">
    <text evidence="2">The sequence shown here is derived from an EMBL/GenBank/DDBJ whole genome shotgun (WGS) entry which is preliminary data.</text>
</comment>